<accession>A0A951QI90</accession>
<gene>
    <name evidence="1" type="ORF">KME15_23915</name>
</gene>
<protein>
    <submittedName>
        <fullName evidence="1">Ferritin-like domain-containing protein</fullName>
    </submittedName>
</protein>
<dbReference type="AlphaFoldDB" id="A0A951QI90"/>
<name>A0A951QI90_9CYAN</name>
<dbReference type="SUPFAM" id="SSF47240">
    <property type="entry name" value="Ferritin-like"/>
    <property type="match status" value="1"/>
</dbReference>
<dbReference type="EMBL" id="JAHHHD010000044">
    <property type="protein sequence ID" value="MBW4661728.1"/>
    <property type="molecule type" value="Genomic_DNA"/>
</dbReference>
<dbReference type="CDD" id="cd00657">
    <property type="entry name" value="Ferritin_like"/>
    <property type="match status" value="1"/>
</dbReference>
<evidence type="ECO:0000313" key="2">
    <source>
        <dbReference type="Proteomes" id="UP000757435"/>
    </source>
</evidence>
<dbReference type="Gene3D" id="1.20.1260.10">
    <property type="match status" value="1"/>
</dbReference>
<sequence>MNLLTQFLHLVGSGASAYITAHNMRDLKTRPDMLAGFQLAESGSVPFLEALKERAIAEGDTWLADKLARHAQDEQRHGQIFAHALKQLDKQVIDIKAIPKETPDGKPDERRRSPFFEAYFQGYDSAELSPQKIDWTMFFASTHILELDACKDFARMANALPDSDAASVNLKKGMMSIAKDEEGHAAYLLEAMNRRLPYAQVTALVDEWRTRKVDAMMAMVGGLLQTGGKLPSMAQDGVPVELSEPENLQPVSQPDLVAA</sequence>
<dbReference type="InterPro" id="IPR012347">
    <property type="entry name" value="Ferritin-like"/>
</dbReference>
<reference evidence="1" key="2">
    <citation type="journal article" date="2022" name="Microbiol. Resour. Announc.">
        <title>Metagenome Sequencing to Explore Phylogenomics of Terrestrial Cyanobacteria.</title>
        <authorList>
            <person name="Ward R.D."/>
            <person name="Stajich J.E."/>
            <person name="Johansen J.R."/>
            <person name="Huntemann M."/>
            <person name="Clum A."/>
            <person name="Foster B."/>
            <person name="Foster B."/>
            <person name="Roux S."/>
            <person name="Palaniappan K."/>
            <person name="Varghese N."/>
            <person name="Mukherjee S."/>
            <person name="Reddy T.B.K."/>
            <person name="Daum C."/>
            <person name="Copeland A."/>
            <person name="Chen I.A."/>
            <person name="Ivanova N.N."/>
            <person name="Kyrpides N.C."/>
            <person name="Shapiro N."/>
            <person name="Eloe-Fadrosh E.A."/>
            <person name="Pietrasiak N."/>
        </authorList>
    </citation>
    <scope>NUCLEOTIDE SEQUENCE</scope>
    <source>
        <strain evidence="1">UHER 2000/2452</strain>
    </source>
</reference>
<organism evidence="1 2">
    <name type="scientific">Drouetiella hepatica Uher 2000/2452</name>
    <dbReference type="NCBI Taxonomy" id="904376"/>
    <lineage>
        <taxon>Bacteria</taxon>
        <taxon>Bacillati</taxon>
        <taxon>Cyanobacteriota</taxon>
        <taxon>Cyanophyceae</taxon>
        <taxon>Oculatellales</taxon>
        <taxon>Oculatellaceae</taxon>
        <taxon>Drouetiella</taxon>
    </lineage>
</organism>
<evidence type="ECO:0000313" key="1">
    <source>
        <dbReference type="EMBL" id="MBW4661728.1"/>
    </source>
</evidence>
<comment type="caution">
    <text evidence="1">The sequence shown here is derived from an EMBL/GenBank/DDBJ whole genome shotgun (WGS) entry which is preliminary data.</text>
</comment>
<dbReference type="Proteomes" id="UP000757435">
    <property type="component" value="Unassembled WGS sequence"/>
</dbReference>
<proteinExistence type="predicted"/>
<reference evidence="1" key="1">
    <citation type="submission" date="2021-05" db="EMBL/GenBank/DDBJ databases">
        <authorList>
            <person name="Pietrasiak N."/>
            <person name="Ward R."/>
            <person name="Stajich J.E."/>
            <person name="Kurbessoian T."/>
        </authorList>
    </citation>
    <scope>NUCLEOTIDE SEQUENCE</scope>
    <source>
        <strain evidence="1">UHER 2000/2452</strain>
    </source>
</reference>
<dbReference type="InterPro" id="IPR009078">
    <property type="entry name" value="Ferritin-like_SF"/>
</dbReference>